<sequence>MVNDNDYDDRLADLVSARALHPDMATPDGVTPAQWEEVGRLADIENILFDDAHGAPSLHQDPVAAMLGLVPDPHLSLDGPALTRVRKGAGVAASELAKALSGRGWHVSTGDVLRWQTKNANDVSPALLKVIAAELGSTVEQLTVDRSNADESAALIAVTSSSAFAALVDRFALVRGVTTSVAASTLRSRALAAAHRGQVPTPDEWLLSLDAFVSALEDDD</sequence>
<dbReference type="Proteomes" id="UP001500556">
    <property type="component" value="Unassembled WGS sequence"/>
</dbReference>
<organism evidence="1 2">
    <name type="scientific">Pedococcus ginsenosidimutans</name>
    <dbReference type="NCBI Taxonomy" id="490570"/>
    <lineage>
        <taxon>Bacteria</taxon>
        <taxon>Bacillati</taxon>
        <taxon>Actinomycetota</taxon>
        <taxon>Actinomycetes</taxon>
        <taxon>Micrococcales</taxon>
        <taxon>Intrasporangiaceae</taxon>
        <taxon>Pedococcus</taxon>
    </lineage>
</organism>
<proteinExistence type="predicted"/>
<reference evidence="2" key="1">
    <citation type="journal article" date="2019" name="Int. J. Syst. Evol. Microbiol.">
        <title>The Global Catalogue of Microorganisms (GCM) 10K type strain sequencing project: providing services to taxonomists for standard genome sequencing and annotation.</title>
        <authorList>
            <consortium name="The Broad Institute Genomics Platform"/>
            <consortium name="The Broad Institute Genome Sequencing Center for Infectious Disease"/>
            <person name="Wu L."/>
            <person name="Ma J."/>
        </authorList>
    </citation>
    <scope>NUCLEOTIDE SEQUENCE [LARGE SCALE GENOMIC DNA]</scope>
    <source>
        <strain evidence="2">JCM 18961</strain>
    </source>
</reference>
<evidence type="ECO:0000313" key="1">
    <source>
        <dbReference type="EMBL" id="GAA4713607.1"/>
    </source>
</evidence>
<protein>
    <recommendedName>
        <fullName evidence="3">HTH cro/C1-type domain-containing protein</fullName>
    </recommendedName>
</protein>
<name>A0ABP8XV54_9MICO</name>
<evidence type="ECO:0000313" key="2">
    <source>
        <dbReference type="Proteomes" id="UP001500556"/>
    </source>
</evidence>
<evidence type="ECO:0008006" key="3">
    <source>
        <dbReference type="Google" id="ProtNLM"/>
    </source>
</evidence>
<keyword evidence="2" id="KW-1185">Reference proteome</keyword>
<dbReference type="EMBL" id="BAABLO010000001">
    <property type="protein sequence ID" value="GAA4713607.1"/>
    <property type="molecule type" value="Genomic_DNA"/>
</dbReference>
<gene>
    <name evidence="1" type="ORF">GCM10025782_07300</name>
</gene>
<comment type="caution">
    <text evidence="1">The sequence shown here is derived from an EMBL/GenBank/DDBJ whole genome shotgun (WGS) entry which is preliminary data.</text>
</comment>
<accession>A0ABP8XV54</accession>